<evidence type="ECO:0000313" key="3">
    <source>
        <dbReference type="Proteomes" id="UP000002424"/>
    </source>
</evidence>
<keyword evidence="3" id="KW-1185">Reference proteome</keyword>
<organism evidence="2 3">
    <name type="scientific">Azotobacter vinelandii (strain DJ / ATCC BAA-1303)</name>
    <dbReference type="NCBI Taxonomy" id="322710"/>
    <lineage>
        <taxon>Bacteria</taxon>
        <taxon>Pseudomonadati</taxon>
        <taxon>Pseudomonadota</taxon>
        <taxon>Gammaproteobacteria</taxon>
        <taxon>Pseudomonadales</taxon>
        <taxon>Pseudomonadaceae</taxon>
        <taxon>Azotobacter</taxon>
    </lineage>
</organism>
<dbReference type="EMBL" id="CP001157">
    <property type="protein sequence ID" value="ACO80298.1"/>
    <property type="molecule type" value="Genomic_DNA"/>
</dbReference>
<dbReference type="Proteomes" id="UP000002424">
    <property type="component" value="Chromosome"/>
</dbReference>
<evidence type="ECO:0000313" key="2">
    <source>
        <dbReference type="EMBL" id="ACO80298.1"/>
    </source>
</evidence>
<name>C1DEW9_AZOVD</name>
<proteinExistence type="predicted"/>
<feature type="region of interest" description="Disordered" evidence="1">
    <location>
        <begin position="1"/>
        <end position="30"/>
    </location>
</feature>
<reference evidence="2 3" key="1">
    <citation type="journal article" date="2009" name="J. Bacteriol.">
        <title>Genome sequence of Azotobacter vinelandii, an obligate aerobe specialized to support diverse anaerobic metabolic processes.</title>
        <authorList>
            <person name="Setubal J.C."/>
            <person name="dos Santos P."/>
            <person name="Goldman B.S."/>
            <person name="Ertesvag H."/>
            <person name="Espin G."/>
            <person name="Rubio L.M."/>
            <person name="Valla S."/>
            <person name="Almeida N.F."/>
            <person name="Balasubramanian D."/>
            <person name="Cromes L."/>
            <person name="Curatti L."/>
            <person name="Du Z."/>
            <person name="Godsy E."/>
            <person name="Goodner B."/>
            <person name="Hellner-Burris K."/>
            <person name="Hernandez J.A."/>
            <person name="Houmiel K."/>
            <person name="Imperial J."/>
            <person name="Kennedy C."/>
            <person name="Larson T.J."/>
            <person name="Latreille P."/>
            <person name="Ligon L.S."/>
            <person name="Lu J."/>
            <person name="Maerk M."/>
            <person name="Miller N.M."/>
            <person name="Norton S."/>
            <person name="O'Carroll I.P."/>
            <person name="Paulsen I."/>
            <person name="Raulfs E.C."/>
            <person name="Roemer R."/>
            <person name="Rosser J."/>
            <person name="Segura D."/>
            <person name="Slater S."/>
            <person name="Stricklin S.L."/>
            <person name="Studholme D.J."/>
            <person name="Sun J."/>
            <person name="Viana C.J."/>
            <person name="Wallin E."/>
            <person name="Wang B."/>
            <person name="Wheeler C."/>
            <person name="Zhu H."/>
            <person name="Dean D.R."/>
            <person name="Dixon R."/>
            <person name="Wood D."/>
        </authorList>
    </citation>
    <scope>NUCLEOTIDE SEQUENCE [LARGE SCALE GENOMIC DNA]</scope>
    <source>
        <strain evidence="3">DJ / ATCC BAA-1303</strain>
    </source>
</reference>
<dbReference type="HOGENOM" id="CLU_3401903_0_0_6"/>
<gene>
    <name evidence="2" type="ordered locus">Avin_41680</name>
</gene>
<accession>C1DEW9</accession>
<dbReference type="KEGG" id="avn:Avin_41680"/>
<sequence>MSRRNSRNGMNLTPTTHLQGVCHVDQTRLH</sequence>
<dbReference type="AlphaFoldDB" id="C1DEW9"/>
<dbReference type="EnsemblBacteria" id="ACO80298">
    <property type="protein sequence ID" value="ACO80298"/>
    <property type="gene ID" value="Avin_41680"/>
</dbReference>
<feature type="compositionally biased region" description="Polar residues" evidence="1">
    <location>
        <begin position="7"/>
        <end position="18"/>
    </location>
</feature>
<dbReference type="STRING" id="322710.Avin_41680"/>
<protein>
    <submittedName>
        <fullName evidence="2">Uncharacterized protein</fullName>
    </submittedName>
</protein>
<evidence type="ECO:0000256" key="1">
    <source>
        <dbReference type="SAM" id="MobiDB-lite"/>
    </source>
</evidence>